<organism evidence="4 5">
    <name type="scientific">Silvimonas terrae</name>
    <dbReference type="NCBI Taxonomy" id="300266"/>
    <lineage>
        <taxon>Bacteria</taxon>
        <taxon>Pseudomonadati</taxon>
        <taxon>Pseudomonadota</taxon>
        <taxon>Betaproteobacteria</taxon>
        <taxon>Neisseriales</taxon>
        <taxon>Chitinibacteraceae</taxon>
        <taxon>Silvimonas</taxon>
    </lineage>
</organism>
<dbReference type="EMBL" id="JACHHN010000008">
    <property type="protein sequence ID" value="MBB5192815.1"/>
    <property type="molecule type" value="Genomic_DNA"/>
</dbReference>
<dbReference type="NCBIfam" id="TIGR00377">
    <property type="entry name" value="ant_ant_sig"/>
    <property type="match status" value="1"/>
</dbReference>
<dbReference type="PANTHER" id="PTHR33495">
    <property type="entry name" value="ANTI-SIGMA FACTOR ANTAGONIST TM_1081-RELATED-RELATED"/>
    <property type="match status" value="1"/>
</dbReference>
<dbReference type="InterPro" id="IPR036513">
    <property type="entry name" value="STAS_dom_sf"/>
</dbReference>
<dbReference type="CDD" id="cd07043">
    <property type="entry name" value="STAS_anti-anti-sigma_factors"/>
    <property type="match status" value="1"/>
</dbReference>
<feature type="domain" description="STAS" evidence="3">
    <location>
        <begin position="8"/>
        <end position="108"/>
    </location>
</feature>
<dbReference type="Proteomes" id="UP000543030">
    <property type="component" value="Unassembled WGS sequence"/>
</dbReference>
<comment type="similarity">
    <text evidence="1 2">Belongs to the anti-sigma-factor antagonist family.</text>
</comment>
<reference evidence="4 5" key="1">
    <citation type="submission" date="2020-08" db="EMBL/GenBank/DDBJ databases">
        <title>Genomic Encyclopedia of Type Strains, Phase IV (KMG-IV): sequencing the most valuable type-strain genomes for metagenomic binning, comparative biology and taxonomic classification.</title>
        <authorList>
            <person name="Goeker M."/>
        </authorList>
    </citation>
    <scope>NUCLEOTIDE SEQUENCE [LARGE SCALE GENOMIC DNA]</scope>
    <source>
        <strain evidence="4 5">DSM 18233</strain>
    </source>
</reference>
<gene>
    <name evidence="4" type="ORF">HNQ50_003569</name>
</gene>
<protein>
    <recommendedName>
        <fullName evidence="2">Anti-sigma factor antagonist</fullName>
    </recommendedName>
</protein>
<evidence type="ECO:0000313" key="4">
    <source>
        <dbReference type="EMBL" id="MBB5192815.1"/>
    </source>
</evidence>
<name>A0A840RHL0_9NEIS</name>
<evidence type="ECO:0000313" key="5">
    <source>
        <dbReference type="Proteomes" id="UP000543030"/>
    </source>
</evidence>
<evidence type="ECO:0000259" key="3">
    <source>
        <dbReference type="PROSITE" id="PS50801"/>
    </source>
</evidence>
<dbReference type="InterPro" id="IPR002645">
    <property type="entry name" value="STAS_dom"/>
</dbReference>
<dbReference type="PROSITE" id="PS50801">
    <property type="entry name" value="STAS"/>
    <property type="match status" value="1"/>
</dbReference>
<dbReference type="InterPro" id="IPR003658">
    <property type="entry name" value="Anti-sigma_ant"/>
</dbReference>
<accession>A0A840RHL0</accession>
<comment type="caution">
    <text evidence="4">The sequence shown here is derived from an EMBL/GenBank/DDBJ whole genome shotgun (WGS) entry which is preliminary data.</text>
</comment>
<dbReference type="Pfam" id="PF01740">
    <property type="entry name" value="STAS"/>
    <property type="match status" value="1"/>
</dbReference>
<dbReference type="GO" id="GO:0043856">
    <property type="term" value="F:anti-sigma factor antagonist activity"/>
    <property type="evidence" value="ECO:0007669"/>
    <property type="project" value="InterPro"/>
</dbReference>
<dbReference type="PANTHER" id="PTHR33495:SF15">
    <property type="entry name" value="STAS DOMAIN-CONTAINING PROTEIN"/>
    <property type="match status" value="1"/>
</dbReference>
<sequence length="108" mass="12020">MQKVEDPMTPTVQIEGDAGRVILSGQFDFSAHREFRQVCESLIANPEIKEVLVDFQNVNYLDSSALGMLLLLKEKIGAASKSMALVNCRDTVKQVLEIACFGKIFTIR</sequence>
<dbReference type="AlphaFoldDB" id="A0A840RHL0"/>
<dbReference type="RefSeq" id="WP_246428771.1">
    <property type="nucleotide sequence ID" value="NZ_JACHHN010000008.1"/>
</dbReference>
<evidence type="ECO:0000256" key="1">
    <source>
        <dbReference type="ARBA" id="ARBA00009013"/>
    </source>
</evidence>
<evidence type="ECO:0000256" key="2">
    <source>
        <dbReference type="RuleBase" id="RU003749"/>
    </source>
</evidence>
<proteinExistence type="inferred from homology"/>
<keyword evidence="5" id="KW-1185">Reference proteome</keyword>
<dbReference type="Gene3D" id="3.30.750.24">
    <property type="entry name" value="STAS domain"/>
    <property type="match status" value="1"/>
</dbReference>
<dbReference type="SUPFAM" id="SSF52091">
    <property type="entry name" value="SpoIIaa-like"/>
    <property type="match status" value="1"/>
</dbReference>